<dbReference type="SUPFAM" id="SSF52540">
    <property type="entry name" value="P-loop containing nucleoside triphosphate hydrolases"/>
    <property type="match status" value="1"/>
</dbReference>
<dbReference type="PROSITE" id="PS50088">
    <property type="entry name" value="ANK_REPEAT"/>
    <property type="match status" value="22"/>
</dbReference>
<feature type="repeat" description="ANK" evidence="3">
    <location>
        <begin position="110"/>
        <end position="142"/>
    </location>
</feature>
<feature type="repeat" description="ANK" evidence="3">
    <location>
        <begin position="186"/>
        <end position="220"/>
    </location>
</feature>
<dbReference type="PROSITE" id="PS50901">
    <property type="entry name" value="FTSK"/>
    <property type="match status" value="1"/>
</dbReference>
<feature type="repeat" description="ANK" evidence="3">
    <location>
        <begin position="511"/>
        <end position="545"/>
    </location>
</feature>
<feature type="repeat" description="ANK" evidence="3">
    <location>
        <begin position="297"/>
        <end position="331"/>
    </location>
</feature>
<dbReference type="SUPFAM" id="SSF48403">
    <property type="entry name" value="Ankyrin repeat"/>
    <property type="match status" value="4"/>
</dbReference>
<dbReference type="InterPro" id="IPR002543">
    <property type="entry name" value="FtsK_dom"/>
</dbReference>
<evidence type="ECO:0000259" key="5">
    <source>
        <dbReference type="PROSITE" id="PS50901"/>
    </source>
</evidence>
<organism evidence="6 7">
    <name type="scientific">Aliarcobacter cryaerophilus</name>
    <dbReference type="NCBI Taxonomy" id="28198"/>
    <lineage>
        <taxon>Bacteria</taxon>
        <taxon>Pseudomonadati</taxon>
        <taxon>Campylobacterota</taxon>
        <taxon>Epsilonproteobacteria</taxon>
        <taxon>Campylobacterales</taxon>
        <taxon>Arcobacteraceae</taxon>
        <taxon>Aliarcobacter</taxon>
    </lineage>
</organism>
<keyword evidence="1" id="KW-0677">Repeat</keyword>
<feature type="repeat" description="ANK" evidence="3">
    <location>
        <begin position="373"/>
        <end position="405"/>
    </location>
</feature>
<dbReference type="PANTHER" id="PTHR24126:SF14">
    <property type="entry name" value="ANK_REP_REGION DOMAIN-CONTAINING PROTEIN"/>
    <property type="match status" value="1"/>
</dbReference>
<dbReference type="Gene3D" id="3.40.50.300">
    <property type="entry name" value="P-loop containing nucleotide triphosphate hydrolases"/>
    <property type="match status" value="1"/>
</dbReference>
<dbReference type="Proteomes" id="UP000239151">
    <property type="component" value="Unassembled WGS sequence"/>
</dbReference>
<feature type="repeat" description="ANK" evidence="3">
    <location>
        <begin position="733"/>
        <end position="767"/>
    </location>
</feature>
<keyword evidence="4" id="KW-0067">ATP-binding</keyword>
<feature type="repeat" description="ANK" evidence="3">
    <location>
        <begin position="332"/>
        <end position="364"/>
    </location>
</feature>
<keyword evidence="2 3" id="KW-0040">ANK repeat</keyword>
<dbReference type="Gene3D" id="1.25.40.20">
    <property type="entry name" value="Ankyrin repeat-containing domain"/>
    <property type="match status" value="7"/>
</dbReference>
<proteinExistence type="predicted"/>
<dbReference type="GO" id="GO:0005524">
    <property type="term" value="F:ATP binding"/>
    <property type="evidence" value="ECO:0007669"/>
    <property type="project" value="UniProtKB-UniRule"/>
</dbReference>
<dbReference type="PANTHER" id="PTHR24126">
    <property type="entry name" value="ANKYRIN REPEAT, PH AND SEC7 DOMAIN CONTAINING PROTEIN SECG-RELATED"/>
    <property type="match status" value="1"/>
</dbReference>
<feature type="domain" description="FtsK" evidence="5">
    <location>
        <begin position="1392"/>
        <end position="1579"/>
    </location>
</feature>
<evidence type="ECO:0000313" key="7">
    <source>
        <dbReference type="Proteomes" id="UP000239151"/>
    </source>
</evidence>
<comment type="caution">
    <text evidence="6">The sequence shown here is derived from an EMBL/GenBank/DDBJ whole genome shotgun (WGS) entry which is preliminary data.</text>
</comment>
<feature type="repeat" description="ANK" evidence="3">
    <location>
        <begin position="151"/>
        <end position="183"/>
    </location>
</feature>
<evidence type="ECO:0000313" key="6">
    <source>
        <dbReference type="EMBL" id="PRM96231.1"/>
    </source>
</evidence>
<accession>A0A2S9TBN0</accession>
<evidence type="ECO:0000256" key="1">
    <source>
        <dbReference type="ARBA" id="ARBA00022737"/>
    </source>
</evidence>
<feature type="repeat" description="ANK" evidence="3">
    <location>
        <begin position="622"/>
        <end position="656"/>
    </location>
</feature>
<feature type="repeat" description="ANK" evidence="3">
    <location>
        <begin position="443"/>
        <end position="475"/>
    </location>
</feature>
<evidence type="ECO:0000256" key="3">
    <source>
        <dbReference type="PROSITE-ProRule" id="PRU00023"/>
    </source>
</evidence>
<evidence type="ECO:0000256" key="4">
    <source>
        <dbReference type="PROSITE-ProRule" id="PRU00289"/>
    </source>
</evidence>
<feature type="repeat" description="ANK" evidence="3">
    <location>
        <begin position="476"/>
        <end position="508"/>
    </location>
</feature>
<dbReference type="Pfam" id="PF01580">
    <property type="entry name" value="FtsK_SpoIIIE"/>
    <property type="match status" value="1"/>
</dbReference>
<dbReference type="InterPro" id="IPR002110">
    <property type="entry name" value="Ankyrin_rpt"/>
</dbReference>
<feature type="repeat" description="ANK" evidence="3">
    <location>
        <begin position="768"/>
        <end position="800"/>
    </location>
</feature>
<dbReference type="GO" id="GO:0003677">
    <property type="term" value="F:DNA binding"/>
    <property type="evidence" value="ECO:0007669"/>
    <property type="project" value="InterPro"/>
</dbReference>
<dbReference type="PROSITE" id="PS50297">
    <property type="entry name" value="ANK_REP_REGION"/>
    <property type="match status" value="16"/>
</dbReference>
<name>A0A2S9TBN0_9BACT</name>
<feature type="repeat" description="ANK" evidence="3">
    <location>
        <begin position="77"/>
        <end position="109"/>
    </location>
</feature>
<dbReference type="InterPro" id="IPR036770">
    <property type="entry name" value="Ankyrin_rpt-contain_sf"/>
</dbReference>
<reference evidence="6 7" key="1">
    <citation type="submission" date="2017-09" db="EMBL/GenBank/DDBJ databases">
        <title>Reassesment of A. cryaerophilus.</title>
        <authorList>
            <person name="Perez-Cataluna A."/>
            <person name="Collado L."/>
            <person name="Salgado O."/>
            <person name="Lefinanco V."/>
            <person name="Figueras M.J."/>
        </authorList>
    </citation>
    <scope>NUCLEOTIDE SEQUENCE [LARGE SCALE GENOMIC DNA]</scope>
    <source>
        <strain evidence="6 7">LMG 9065</strain>
    </source>
</reference>
<feature type="binding site" evidence="4">
    <location>
        <begin position="1410"/>
        <end position="1417"/>
    </location>
    <ligand>
        <name>ATP</name>
        <dbReference type="ChEBI" id="CHEBI:30616"/>
    </ligand>
</feature>
<feature type="repeat" description="ANK" evidence="3">
    <location>
        <begin position="587"/>
        <end position="619"/>
    </location>
</feature>
<feature type="repeat" description="ANK" evidence="3">
    <location>
        <begin position="698"/>
        <end position="730"/>
    </location>
</feature>
<feature type="repeat" description="ANK" evidence="3">
    <location>
        <begin position="408"/>
        <end position="442"/>
    </location>
</feature>
<dbReference type="InterPro" id="IPR027417">
    <property type="entry name" value="P-loop_NTPase"/>
</dbReference>
<protein>
    <recommendedName>
        <fullName evidence="5">FtsK domain-containing protein</fullName>
    </recommendedName>
</protein>
<feature type="repeat" description="ANK" evidence="3">
    <location>
        <begin position="221"/>
        <end position="253"/>
    </location>
</feature>
<sequence length="1733" mass="198109">MFNYIKNLISKNLEPNEILGLIESNELEKLKEASTDSLKKFAKVHSDIYFYLINNNKNEMIKFLQEYYFDFNLVDDNGRSLLHYAVKENNIEVVKILLKMFVNINAKDKDSWTPLHWASRNNHIELVKVLIKAKANLNEKATYYDDKEGFSGITPLFDSIFKNNWEVAKLLIEAGSDVNLAKETDLKYTPLLLITSQKEPSLDIFNMLIKAGADINAKDKNSWTPLHWASRNNHIELVKVLIKAKANLNEKATYGDDKEGFSAITPLYDSITQNHLEIAKLLIEAGADVNIARETDLKYTPLLFITSQKEPSLDIFNMLIKAGADINAKDKNSWTPLHWASGNNHIELVKVLIKAKANLNEKATYSNDEEGFSAITPLYASITQNNWEIAKLLIETGADVNLGIETGNRYTPLLLISSEEETNIDIFNMLIKAGTDINAIDKYLFTPLHCASIRNHIELVKVLIKAGADINAKDEDSWTPLHYAVKNNHIEIANLLIEAGADVNIASDTGDKLTPLLLISAQIDPSIDIFNMLIKAGSDINVKDKNSWTPLHWASRNNHIELVKVLIKAKAKLNEKATYGDDKEGFSGITPLYDSITKNNWEIAKLLIETGADVNIARETDLKYTPLLLITSQKEPSLDIFNMLIKAGADINAKDKNSWTPLHWASRKNHIELVKVLIKAKANLNEKATYSNDKEGFSGITPLYVCIDKKNLEVAKLLIETGADVNLGIETGNRYTPLLLITSQKKPSLDIFNMLIKAGADINAIDKDSWTPLHYAVKNNHIEIVNLLIEAGADVNIASYTGDKLTPLLLLSSQTEPNMEILKILIIAGANVDYSSKIVLELKDQIIDSIKKNKSSKTDLILFKKLVKNNLLTGQMVDSCITGDLKIVKELLKAGVNPNGKKNSWTPLHYAARNNHVEIVKVLIKAKVDLNAKATYGNDEEGFSGITPLYDTITKKNWEVAKLLIEAGADVNIARETGSKYTPLLLISSQSEPNNEIFSMLIKASADININDKENKNVIDILISKSNSTCLSYLFENYIDEKIDKNFIKEISHIQIKNETLKFIKSEINRFSIRLFYHTNESNFSNIESFISKMIKIENFRITFEKSDVVIEFLKNNLFSKLIKKFKVQDKYLSIFDIKEINHCNYLFLNKIDGLSFEQFKSYKNDIQEYAGMQIDLEEYNELHDLYDSDFSKNDLIILKNSVITVITKLLNISGEYVRENSENGYKKYYFKGCVKNEWESKLKEICSLLKQQLSIEIHKDFLVLIEKIEEIIPKLLELKDSNKNIPKLEFIKELDNVKQYYYTFLPEIDLKEWKLKAKKINFRVLFNQPNKVYELDMYNQSSKFYDENFSKKQYIILNEYESIPTKEELNDKKLSDSMLSDNKIFMGYGKGKNLYYIDLNLMTHLAVVGSTGSGKSNLMNGIITSLLFNLNLIDALYLIDLKGTEFMKYQDIDSSKINLFTKKSTPKVILEALLELEAEIQLRTEYCQNERQVKLKTNPIFLIIDEFKQIDNIYCETSQDHKDKDEISKSLNRIGSLSRSSNIKMIIQTQGAKDIPEDIRKHCMSRILMKTSLENDSSIHLQNVDKMQELGINHLTFDKGRYILEDDNDGDTKTLELQFPFVDPYDNLHLSFQKFYDNEESDQFKVKIDKFIDIVKSDYKQLSKTKRLSLQIIENQEIKKQEINITSEFKKVSYDLDSLFNEEEKSFKEVENIQQKIKSFKDNLASKYGENK</sequence>
<feature type="repeat" description="ANK" evidence="3">
    <location>
        <begin position="262"/>
        <end position="294"/>
    </location>
</feature>
<dbReference type="PRINTS" id="PR01415">
    <property type="entry name" value="ANKYRIN"/>
</dbReference>
<feature type="repeat" description="ANK" evidence="3">
    <location>
        <begin position="903"/>
        <end position="935"/>
    </location>
</feature>
<dbReference type="EMBL" id="NXGI01000026">
    <property type="protein sequence ID" value="PRM96231.1"/>
    <property type="molecule type" value="Genomic_DNA"/>
</dbReference>
<keyword evidence="4" id="KW-0547">Nucleotide-binding</keyword>
<gene>
    <name evidence="6" type="ORF">CJ670_09160</name>
</gene>
<dbReference type="Pfam" id="PF12796">
    <property type="entry name" value="Ank_2"/>
    <property type="match status" value="8"/>
</dbReference>
<feature type="repeat" description="ANK" evidence="3">
    <location>
        <begin position="546"/>
        <end position="578"/>
    </location>
</feature>
<dbReference type="SMART" id="SM00248">
    <property type="entry name" value="ANK"/>
    <property type="match status" value="26"/>
</dbReference>
<feature type="repeat" description="ANK" evidence="3">
    <location>
        <begin position="944"/>
        <end position="976"/>
    </location>
</feature>
<feature type="repeat" description="ANK" evidence="3">
    <location>
        <begin position="657"/>
        <end position="689"/>
    </location>
</feature>
<evidence type="ECO:0000256" key="2">
    <source>
        <dbReference type="ARBA" id="ARBA00023043"/>
    </source>
</evidence>